<reference evidence="1" key="1">
    <citation type="journal article" date="2019" name="Environ. Microbiol.">
        <title>Fungal ecological strategies reflected in gene transcription - a case study of two litter decomposers.</title>
        <authorList>
            <person name="Barbi F."/>
            <person name="Kohler A."/>
            <person name="Barry K."/>
            <person name="Baskaran P."/>
            <person name="Daum C."/>
            <person name="Fauchery L."/>
            <person name="Ihrmark K."/>
            <person name="Kuo A."/>
            <person name="LaButti K."/>
            <person name="Lipzen A."/>
            <person name="Morin E."/>
            <person name="Grigoriev I.V."/>
            <person name="Henrissat B."/>
            <person name="Lindahl B."/>
            <person name="Martin F."/>
        </authorList>
    </citation>
    <scope>NUCLEOTIDE SEQUENCE</scope>
    <source>
        <strain evidence="1">JB14</strain>
    </source>
</reference>
<evidence type="ECO:0000313" key="2">
    <source>
        <dbReference type="Proteomes" id="UP000799118"/>
    </source>
</evidence>
<proteinExistence type="predicted"/>
<protein>
    <recommendedName>
        <fullName evidence="3">BTB domain-containing protein</fullName>
    </recommendedName>
</protein>
<dbReference type="Proteomes" id="UP000799118">
    <property type="component" value="Unassembled WGS sequence"/>
</dbReference>
<dbReference type="OrthoDB" id="71307at2759"/>
<dbReference type="EMBL" id="ML769397">
    <property type="protein sequence ID" value="KAE9407148.1"/>
    <property type="molecule type" value="Genomic_DNA"/>
</dbReference>
<dbReference type="AlphaFoldDB" id="A0A6A4ICX6"/>
<evidence type="ECO:0000313" key="1">
    <source>
        <dbReference type="EMBL" id="KAE9407148.1"/>
    </source>
</evidence>
<evidence type="ECO:0008006" key="3">
    <source>
        <dbReference type="Google" id="ProtNLM"/>
    </source>
</evidence>
<organism evidence="1 2">
    <name type="scientific">Gymnopus androsaceus JB14</name>
    <dbReference type="NCBI Taxonomy" id="1447944"/>
    <lineage>
        <taxon>Eukaryota</taxon>
        <taxon>Fungi</taxon>
        <taxon>Dikarya</taxon>
        <taxon>Basidiomycota</taxon>
        <taxon>Agaricomycotina</taxon>
        <taxon>Agaricomycetes</taxon>
        <taxon>Agaricomycetidae</taxon>
        <taxon>Agaricales</taxon>
        <taxon>Marasmiineae</taxon>
        <taxon>Omphalotaceae</taxon>
        <taxon>Gymnopus</taxon>
    </lineage>
</organism>
<accession>A0A6A4ICX6</accession>
<keyword evidence="2" id="KW-1185">Reference proteome</keyword>
<sequence length="261" mass="28561">MLFNGSDADVVLVSGEEDTTKSPPVHFKASPFFKALFELPQPTSSDTDQGLPTCLLQLIYPIPDPPVTCLDLDSLSALLSVACKYDVAAAASRIATILSQPQFVGTAPTRIYAIATRYEMEDLAKLASSYTLSIDIIDAPLCDDLKYITAYSYHRLLNLHRQRAKSALKLIQSAPPDSVKCVQCNGSTYSAFLHPQWWTEFQKRAAEQLAIRPTSEVIFGLEFLSEVVRACGCGRCAQSLLLGHDFLASLKADIDALPKTI</sequence>
<gene>
    <name evidence="1" type="ORF">BT96DRAFT_954517</name>
</gene>
<name>A0A6A4ICX6_9AGAR</name>